<dbReference type="Proteomes" id="UP000649114">
    <property type="component" value="Unassembled WGS sequence"/>
</dbReference>
<dbReference type="EMBL" id="JAAAPU010000026">
    <property type="protein sequence ID" value="KAF4206718.1"/>
    <property type="molecule type" value="Genomic_DNA"/>
</dbReference>
<comment type="caution">
    <text evidence="1">The sequence shown here is derived from an EMBL/GenBank/DDBJ whole genome shotgun (WGS) entry which is preliminary data.</text>
</comment>
<organism evidence="1 3">
    <name type="scientific">Aspergillus lentulus</name>
    <dbReference type="NCBI Taxonomy" id="293939"/>
    <lineage>
        <taxon>Eukaryota</taxon>
        <taxon>Fungi</taxon>
        <taxon>Dikarya</taxon>
        <taxon>Ascomycota</taxon>
        <taxon>Pezizomycotina</taxon>
        <taxon>Eurotiomycetes</taxon>
        <taxon>Eurotiomycetidae</taxon>
        <taxon>Eurotiales</taxon>
        <taxon>Aspergillaceae</taxon>
        <taxon>Aspergillus</taxon>
        <taxon>Aspergillus subgen. Fumigati</taxon>
    </lineage>
</organism>
<protein>
    <submittedName>
        <fullName evidence="1">Uncharacterized protein</fullName>
    </submittedName>
</protein>
<accession>A0AAN4PAK5</accession>
<evidence type="ECO:0000313" key="2">
    <source>
        <dbReference type="EMBL" id="KAF4206718.1"/>
    </source>
</evidence>
<evidence type="ECO:0000313" key="1">
    <source>
        <dbReference type="EMBL" id="GAQ02967.1"/>
    </source>
</evidence>
<reference evidence="1 3" key="1">
    <citation type="submission" date="2015-11" db="EMBL/GenBank/DDBJ databases">
        <title>Aspergillus lentulus strain IFM 54703T.</title>
        <authorList>
            <person name="Kusuya Y."/>
            <person name="Sakai K."/>
            <person name="Kamei K."/>
            <person name="Takahashi H."/>
            <person name="Yaguchi T."/>
        </authorList>
    </citation>
    <scope>NUCLEOTIDE SEQUENCE [LARGE SCALE GENOMIC DNA]</scope>
    <source>
        <strain evidence="1 3">IFM 54703</strain>
    </source>
</reference>
<gene>
    <name evidence="1" type="ORF">ALT_0288</name>
    <name evidence="2" type="ORF">CNMCM8927_004491</name>
</gene>
<reference evidence="2" key="3">
    <citation type="submission" date="2020-04" db="EMBL/GenBank/DDBJ databases">
        <authorList>
            <person name="Santos R.A.C."/>
            <person name="Steenwyk J.L."/>
            <person name="Rivero-Menendez O."/>
            <person name="Mead M.E."/>
            <person name="Silva L.P."/>
            <person name="Bastos R.W."/>
            <person name="Alastruey-Izquierdo A."/>
            <person name="Goldman G.H."/>
            <person name="Rokas A."/>
        </authorList>
    </citation>
    <scope>NUCLEOTIDE SEQUENCE</scope>
    <source>
        <strain evidence="2">CNM-CM8927</strain>
    </source>
</reference>
<dbReference type="EMBL" id="BCLY01000001">
    <property type="protein sequence ID" value="GAQ02967.1"/>
    <property type="molecule type" value="Genomic_DNA"/>
</dbReference>
<dbReference type="Proteomes" id="UP000051487">
    <property type="component" value="Unassembled WGS sequence"/>
</dbReference>
<evidence type="ECO:0000313" key="3">
    <source>
        <dbReference type="Proteomes" id="UP000051487"/>
    </source>
</evidence>
<dbReference type="AlphaFoldDB" id="A0AAN4PAK5"/>
<reference evidence="2" key="2">
    <citation type="journal article" date="2020" name="bioRxiv">
        <title>Genomic and phenotypic heterogeneity of clinical isolates of the human pathogens Aspergillus fumigatus, Aspergillus lentulus and Aspergillus fumigatiaffinis.</title>
        <authorList>
            <person name="dos Santos R.A.C."/>
            <person name="Steenwyk J.L."/>
            <person name="Rivero-Menendez O."/>
            <person name="Mead M.E."/>
            <person name="Silva L.P."/>
            <person name="Bastos R.W."/>
            <person name="Alastruey-Izquierdo A."/>
            <person name="Goldman G.H."/>
            <person name="Rokas A."/>
        </authorList>
    </citation>
    <scope>NUCLEOTIDE SEQUENCE</scope>
    <source>
        <strain evidence="2">CNM-CM8927</strain>
    </source>
</reference>
<proteinExistence type="predicted"/>
<name>A0AAN4PAK5_ASPLE</name>
<sequence length="112" mass="12715">MYETTQSILRERGITYPDSSVNGRRSRLDPQPEPIPTVLVVTQTTRSPAEARGAARKIRHFLQARFPGICADIMDSVLVKPLRSFSVVRSESIFSKWDKIRDAILSTLDIRE</sequence>